<keyword evidence="6" id="KW-0328">Glycosyltransferase</keyword>
<organism evidence="17 18">
    <name type="scientific">Ceraceosorus guamensis</name>
    <dbReference type="NCBI Taxonomy" id="1522189"/>
    <lineage>
        <taxon>Eukaryota</taxon>
        <taxon>Fungi</taxon>
        <taxon>Dikarya</taxon>
        <taxon>Basidiomycota</taxon>
        <taxon>Ustilaginomycotina</taxon>
        <taxon>Exobasidiomycetes</taxon>
        <taxon>Ceraceosorales</taxon>
        <taxon>Ceraceosoraceae</taxon>
        <taxon>Ceraceosorus</taxon>
    </lineage>
</organism>
<evidence type="ECO:0000256" key="1">
    <source>
        <dbReference type="ARBA" id="ARBA00004477"/>
    </source>
</evidence>
<feature type="compositionally biased region" description="Low complexity" evidence="15">
    <location>
        <begin position="506"/>
        <end position="522"/>
    </location>
</feature>
<feature type="transmembrane region" description="Helical" evidence="16">
    <location>
        <begin position="352"/>
        <end position="373"/>
    </location>
</feature>
<feature type="transmembrane region" description="Helical" evidence="16">
    <location>
        <begin position="544"/>
        <end position="566"/>
    </location>
</feature>
<evidence type="ECO:0000313" key="18">
    <source>
        <dbReference type="Proteomes" id="UP000245783"/>
    </source>
</evidence>
<dbReference type="STRING" id="1522189.A0A316W2A9"/>
<evidence type="ECO:0000313" key="17">
    <source>
        <dbReference type="EMBL" id="PWN44027.1"/>
    </source>
</evidence>
<dbReference type="InterPro" id="IPR016900">
    <property type="entry name" value="Alg10"/>
</dbReference>
<feature type="compositionally biased region" description="Basic and acidic residues" evidence="15">
    <location>
        <begin position="523"/>
        <end position="535"/>
    </location>
</feature>
<feature type="region of interest" description="Disordered" evidence="15">
    <location>
        <begin position="504"/>
        <end position="535"/>
    </location>
</feature>
<comment type="function">
    <text evidence="13">Dol-P-Glc:Glc(2)Man(9)GlcNAc(2)-PP-Dol alpha-1,2-glucosyltransferase that operates in the biosynthetic pathway of dolichol-linked oligosaccharides, the glycan precursors employed in protein asparagine (N)-glycosylation. The assembly of dolichol-linked oligosaccharides begins on the cytosolic side of the endoplasmic reticulum membrane and finishes in its lumen. The sequential addition of sugars to dolichol pyrophosphate produces dolichol-linked oligosaccharides containing fourteen sugars, including two GlcNAcs, nine mannoses and three glucoses. Once assembled, the oligosaccharide is transferred from the lipid to nascent proteins by oligosaccharyltransferases. In the lumen of the endoplasmic reticulum, adds the third and last glucose residue from dolichyl phosphate glucose (Dol-P-Glc) onto the lipid-linked oligosaccharide intermediate Glc(2)Man(9)GlcNAc(2)-PP-Dol to produce Glc(3)Man(9)GlcNAc(2)-PP-Dol.</text>
</comment>
<dbReference type="EMBL" id="KZ819364">
    <property type="protein sequence ID" value="PWN44027.1"/>
    <property type="molecule type" value="Genomic_DNA"/>
</dbReference>
<evidence type="ECO:0000256" key="5">
    <source>
        <dbReference type="ARBA" id="ARBA00018512"/>
    </source>
</evidence>
<evidence type="ECO:0000256" key="16">
    <source>
        <dbReference type="SAM" id="Phobius"/>
    </source>
</evidence>
<dbReference type="EC" id="2.4.1.256" evidence="4"/>
<evidence type="ECO:0000256" key="9">
    <source>
        <dbReference type="ARBA" id="ARBA00022824"/>
    </source>
</evidence>
<dbReference type="PANTHER" id="PTHR12989:SF10">
    <property type="entry name" value="DOL-P-GLC:GLC(2)MAN(9)GLCNAC(2)-PP-DOL ALPHA-1,2-GLUCOSYLTRANSFERASE-RELATED"/>
    <property type="match status" value="1"/>
</dbReference>
<proteinExistence type="inferred from homology"/>
<dbReference type="RefSeq" id="XP_025371187.1">
    <property type="nucleotide sequence ID" value="XM_025512203.1"/>
</dbReference>
<feature type="transmembrane region" description="Helical" evidence="16">
    <location>
        <begin position="394"/>
        <end position="419"/>
    </location>
</feature>
<comment type="subcellular location">
    <subcellularLocation>
        <location evidence="1">Endoplasmic reticulum membrane</location>
        <topology evidence="1">Multi-pass membrane protein</topology>
    </subcellularLocation>
</comment>
<dbReference type="Pfam" id="PF04922">
    <property type="entry name" value="DIE2_ALG10"/>
    <property type="match status" value="2"/>
</dbReference>
<dbReference type="PANTHER" id="PTHR12989">
    <property type="entry name" value="ALPHA-1,2-GLUCOSYLTRANSFERASE ALG10"/>
    <property type="match status" value="1"/>
</dbReference>
<evidence type="ECO:0000256" key="10">
    <source>
        <dbReference type="ARBA" id="ARBA00022989"/>
    </source>
</evidence>
<keyword evidence="11 16" id="KW-0472">Membrane</keyword>
<keyword evidence="18" id="KW-1185">Reference proteome</keyword>
<evidence type="ECO:0000256" key="13">
    <source>
        <dbReference type="ARBA" id="ARBA00044727"/>
    </source>
</evidence>
<evidence type="ECO:0000256" key="12">
    <source>
        <dbReference type="ARBA" id="ARBA00032069"/>
    </source>
</evidence>
<dbReference type="GO" id="GO:0006488">
    <property type="term" value="P:dolichol-linked oligosaccharide biosynthetic process"/>
    <property type="evidence" value="ECO:0007669"/>
    <property type="project" value="InterPro"/>
</dbReference>
<dbReference type="PIRSF" id="PIRSF028810">
    <property type="entry name" value="Alpha1_2_glucosyltferase_Alg10"/>
    <property type="match status" value="1"/>
</dbReference>
<evidence type="ECO:0000256" key="4">
    <source>
        <dbReference type="ARBA" id="ARBA00011967"/>
    </source>
</evidence>
<feature type="transmembrane region" description="Helical" evidence="16">
    <location>
        <begin position="466"/>
        <end position="485"/>
    </location>
</feature>
<keyword evidence="9" id="KW-0256">Endoplasmic reticulum</keyword>
<keyword evidence="7" id="KW-0808">Transferase</keyword>
<gene>
    <name evidence="17" type="ORF">IE81DRAFT_299613</name>
</gene>
<feature type="transmembrane region" description="Helical" evidence="16">
    <location>
        <begin position="214"/>
        <end position="240"/>
    </location>
</feature>
<evidence type="ECO:0000256" key="8">
    <source>
        <dbReference type="ARBA" id="ARBA00022692"/>
    </source>
</evidence>
<keyword evidence="8 16" id="KW-0812">Transmembrane</keyword>
<evidence type="ECO:0000256" key="14">
    <source>
        <dbReference type="ARBA" id="ARBA00048064"/>
    </source>
</evidence>
<dbReference type="GeneID" id="37034073"/>
<evidence type="ECO:0000256" key="6">
    <source>
        <dbReference type="ARBA" id="ARBA00022676"/>
    </source>
</evidence>
<evidence type="ECO:0000256" key="11">
    <source>
        <dbReference type="ARBA" id="ARBA00023136"/>
    </source>
</evidence>
<evidence type="ECO:0000256" key="3">
    <source>
        <dbReference type="ARBA" id="ARBA00010600"/>
    </source>
</evidence>
<accession>A0A316W2A9</accession>
<keyword evidence="10 16" id="KW-1133">Transmembrane helix</keyword>
<comment type="similarity">
    <text evidence="3">Belongs to the ALG10 glucosyltransferase family.</text>
</comment>
<evidence type="ECO:0000256" key="15">
    <source>
        <dbReference type="SAM" id="MobiDB-lite"/>
    </source>
</evidence>
<dbReference type="GO" id="GO:0106073">
    <property type="term" value="F:dolichyl pyrophosphate Glc2Man9GlcNAc2 alpha-1,2-glucosyltransferase activity"/>
    <property type="evidence" value="ECO:0007669"/>
    <property type="project" value="UniProtKB-EC"/>
</dbReference>
<protein>
    <recommendedName>
        <fullName evidence="5">Dol-P-Glc:Glc(2)Man(9)GlcNAc(2)-PP-Dol alpha-1,2-glucosyltransferase</fullName>
        <ecNumber evidence="4">2.4.1.256</ecNumber>
    </recommendedName>
    <alternativeName>
        <fullName evidence="12">Asparagine-linked glycosylation protein 10</fullName>
    </alternativeName>
</protein>
<sequence length="583" mass="65520">MSSVARTVGRRQAVGLAFALVCVGVGEHVNRTVPHAYLDEIFHAPQAARYCDGDYKTYDPKLTTPPGLYILSLLLYRILPGWLTGHSACTDVSFLRGTNLVLLLLLPHLLHSLRAQIMKDKSQLPPAYTRHAMLDEAATRAPLEITPGAVGVSSEQEPDRRHPASHGAVPRPAPAQHPRGGRSGKLTLQEVLEASRLSEWLYTLSTWRVYEGHVIAFLPPLWFFGFLYYTDIGGVCFVLASARAALSSRHVLAAWLGFVSLLFRQTNVIWLMFIMATSVLRLAQVDSNVGHSTSQTFYSLLRLVGGPDRQLALRIVAPYIPIFMLFAAFLLWNDLSIVLGDKSNHIATLHFAQLPYFLAFSLFFGWPAMLSQAGGPIALVHHTVRTLAGNARQVLITVVLCGLATAAIKYGTLAHPFLLADNRHYSFYVWRRIINRTTWSRYALVPFYVVSARCWIDALSRTQSDLWILGLCASTALTLIPSPLIEPRYFLVPYLLMRLHIPSGPPRSRSSQTQCRSTSPRQGEGEEREIREAPRARDEESRPVWGLLLELAWFAVLNIVTMYLFLHRPFKWPSGQGWQRFMW</sequence>
<comment type="catalytic activity">
    <reaction evidence="14">
        <text>an alpha-D-Glc-(1-&gt;3)-alpha-D-Glc-(1-&gt;3)-alpha-D-Man-(1-&gt;2)-alpha-D-Man-(1-&gt;2)-alpha-D-Man-(1-&gt;3)-[alpha-D-Man-(1-&gt;2)-alpha-D-Man-(1-&gt;3)-[alpha-D-Man-(1-&gt;2)-alpha-D-Man-(1-&gt;6)]-alpha-D-Man-(1-&gt;6)]-beta-D-Man-(1-&gt;4)-beta-D-GlcNAc-(1-&gt;4)-alpha-D-GlcNAc-diphospho-di-trans,poly-cis-dolichol + a di-trans,poly-cis-dolichyl beta-D-glucosyl phosphate = a alpha-D-Glc-(1-&gt;2)-alpha-D-Glc-(1-&gt;3)-alpha-D-Glc-(1-&gt;3)-alpha-D-Man-(1-&gt;2)-alpha-D-Man-(1-&gt;2)-alpha-D-Man-(1-&gt;3)-[alpha-D-Man-(1-&gt;2)-alpha-D-Man-(1-&gt;3)-[alpha-D-Man-(1-&gt;2)-alpha-D-Man-(1-&gt;6)]-alpha-D-Man-(1-&gt;6)]-beta-D-Man-(1-&gt;4)-beta-D-GlcNAc-(1-&gt;4)-alpha-D-GlcNAc-diphospho-di-trans,poly-cis-dolichol + a di-trans,poly-cis-dolichyl phosphate + H(+)</text>
        <dbReference type="Rhea" id="RHEA:29543"/>
        <dbReference type="Rhea" id="RHEA-COMP:19498"/>
        <dbReference type="Rhea" id="RHEA-COMP:19502"/>
        <dbReference type="Rhea" id="RHEA-COMP:19512"/>
        <dbReference type="Rhea" id="RHEA-COMP:19522"/>
        <dbReference type="ChEBI" id="CHEBI:15378"/>
        <dbReference type="ChEBI" id="CHEBI:57525"/>
        <dbReference type="ChEBI" id="CHEBI:57683"/>
        <dbReference type="ChEBI" id="CHEBI:132522"/>
        <dbReference type="ChEBI" id="CHEBI:132523"/>
        <dbReference type="EC" id="2.4.1.256"/>
    </reaction>
    <physiologicalReaction direction="left-to-right" evidence="14">
        <dbReference type="Rhea" id="RHEA:29544"/>
    </physiologicalReaction>
</comment>
<evidence type="ECO:0000256" key="2">
    <source>
        <dbReference type="ARBA" id="ARBA00004922"/>
    </source>
</evidence>
<feature type="transmembrane region" description="Helical" evidence="16">
    <location>
        <begin position="252"/>
        <end position="274"/>
    </location>
</feature>
<dbReference type="Proteomes" id="UP000245783">
    <property type="component" value="Unassembled WGS sequence"/>
</dbReference>
<evidence type="ECO:0000256" key="7">
    <source>
        <dbReference type="ARBA" id="ARBA00022679"/>
    </source>
</evidence>
<feature type="transmembrane region" description="Helical" evidence="16">
    <location>
        <begin position="311"/>
        <end position="332"/>
    </location>
</feature>
<feature type="transmembrane region" description="Helical" evidence="16">
    <location>
        <begin position="439"/>
        <end position="459"/>
    </location>
</feature>
<dbReference type="AlphaFoldDB" id="A0A316W2A9"/>
<comment type="pathway">
    <text evidence="2">Protein modification; protein glycosylation.</text>
</comment>
<dbReference type="FunCoup" id="A0A316W2A9">
    <property type="interactions" value="555"/>
</dbReference>
<reference evidence="17 18" key="1">
    <citation type="journal article" date="2018" name="Mol. Biol. Evol.">
        <title>Broad Genomic Sampling Reveals a Smut Pathogenic Ancestry of the Fungal Clade Ustilaginomycotina.</title>
        <authorList>
            <person name="Kijpornyongpan T."/>
            <person name="Mondo S.J."/>
            <person name="Barry K."/>
            <person name="Sandor L."/>
            <person name="Lee J."/>
            <person name="Lipzen A."/>
            <person name="Pangilinan J."/>
            <person name="LaButti K."/>
            <person name="Hainaut M."/>
            <person name="Henrissat B."/>
            <person name="Grigoriev I.V."/>
            <person name="Spatafora J.W."/>
            <person name="Aime M.C."/>
        </authorList>
    </citation>
    <scope>NUCLEOTIDE SEQUENCE [LARGE SCALE GENOMIC DNA]</scope>
    <source>
        <strain evidence="17 18">MCA 4658</strain>
    </source>
</reference>
<name>A0A316W2A9_9BASI</name>
<dbReference type="OrthoDB" id="4769at2759"/>
<dbReference type="InParanoid" id="A0A316W2A9"/>
<dbReference type="GO" id="GO:0005789">
    <property type="term" value="C:endoplasmic reticulum membrane"/>
    <property type="evidence" value="ECO:0007669"/>
    <property type="project" value="UniProtKB-SubCell"/>
</dbReference>
<feature type="region of interest" description="Disordered" evidence="15">
    <location>
        <begin position="149"/>
        <end position="182"/>
    </location>
</feature>